<organism evidence="4 5">
    <name type="scientific">Fusarium beomiforme</name>
    <dbReference type="NCBI Taxonomy" id="44412"/>
    <lineage>
        <taxon>Eukaryota</taxon>
        <taxon>Fungi</taxon>
        <taxon>Dikarya</taxon>
        <taxon>Ascomycota</taxon>
        <taxon>Pezizomycotina</taxon>
        <taxon>Sordariomycetes</taxon>
        <taxon>Hypocreomycetidae</taxon>
        <taxon>Hypocreales</taxon>
        <taxon>Nectriaceae</taxon>
        <taxon>Fusarium</taxon>
        <taxon>Fusarium burgessii species complex</taxon>
    </lineage>
</organism>
<dbReference type="Pfam" id="PF22974">
    <property type="entry name" value="DUF7029"/>
    <property type="match status" value="1"/>
</dbReference>
<feature type="chain" id="PRO_5040482603" description="DUF7029 domain-containing protein" evidence="2">
    <location>
        <begin position="19"/>
        <end position="1031"/>
    </location>
</feature>
<dbReference type="EMBL" id="PVQB02001077">
    <property type="protein sequence ID" value="KAF4332442.1"/>
    <property type="molecule type" value="Genomic_DNA"/>
</dbReference>
<feature type="domain" description="DUF7029" evidence="3">
    <location>
        <begin position="178"/>
        <end position="272"/>
    </location>
</feature>
<feature type="compositionally biased region" description="Low complexity" evidence="1">
    <location>
        <begin position="761"/>
        <end position="770"/>
    </location>
</feature>
<feature type="region of interest" description="Disordered" evidence="1">
    <location>
        <begin position="707"/>
        <end position="814"/>
    </location>
</feature>
<feature type="compositionally biased region" description="Polar residues" evidence="1">
    <location>
        <begin position="773"/>
        <end position="787"/>
    </location>
</feature>
<name>A0A9P5DM94_9HYPO</name>
<feature type="compositionally biased region" description="Low complexity" evidence="1">
    <location>
        <begin position="801"/>
        <end position="814"/>
    </location>
</feature>
<accession>A0A9P5DM94</accession>
<dbReference type="AlphaFoldDB" id="A0A9P5DM94"/>
<feature type="region of interest" description="Disordered" evidence="1">
    <location>
        <begin position="333"/>
        <end position="353"/>
    </location>
</feature>
<protein>
    <recommendedName>
        <fullName evidence="3">DUF7029 domain-containing protein</fullName>
    </recommendedName>
</protein>
<evidence type="ECO:0000313" key="5">
    <source>
        <dbReference type="Proteomes" id="UP000730481"/>
    </source>
</evidence>
<reference evidence="4" key="1">
    <citation type="journal article" date="2017" name="Mycologia">
        <title>Fusarium algeriense, sp. nov., a novel toxigenic crown rot pathogen of durum wheat from Algeria is nested in the Fusarium burgessii species complex.</title>
        <authorList>
            <person name="Laraba I."/>
            <person name="Keddad A."/>
            <person name="Boureghda H."/>
            <person name="Abdallah N."/>
            <person name="Vaughan M.M."/>
            <person name="Proctor R.H."/>
            <person name="Busman M."/>
            <person name="O'Donnell K."/>
        </authorList>
    </citation>
    <scope>NUCLEOTIDE SEQUENCE</scope>
    <source>
        <strain evidence="4">NRRL 25174</strain>
    </source>
</reference>
<proteinExistence type="predicted"/>
<sequence>MLARHLAVLFGTLSLVQGRPSYGNTPSDFNTTRAYNVSRVDSYHVETIHVTASHTVVGDCTCASGSSPTSCSHSDDGKLSASHVSSHEHVGTSLYDKLLDQKTATFDHHGPVDTLSPGIHWDCDTKPVTNVIPIPAQKGSQMYYGVTGRQHPSLDQSRSRADLLDPTKYGHYGFLTYYFNQPSVNLDHSDHISVKYISGQLIITFTTMEAFEHAERTWKKNGGMVLVTYTEGCGDWAKGERCYFQVTSLRFQKSKLVCVASGETANPEDIITRGETEWGWWVPRYGGPANPVPSASSVSHGGAFHTSSPSDASAGPSFTWNPTIAASTSGAIIPSATSQPGSSNDSTVFSDARKPCKAPVDTKYGLPSACLGEYFDYDLDQALGSESLSQQFVGFIKEAAPDMEVGDEEEDPKANTLKDPSTKQVRSPWGDSILIKAFGKQPEDGDNGGGSGGENGGDSSDGDGENEKRQLNGYLNIFCVGCGVSGTARVAGKASWHPLLGFQTGQLTVNTDMQFILKVGIDAQLSYKKEFKNQLLDVGLPALEYGIVRIGPSVSVDSRIELEASAKGKLLAGAEMGLLNAEATIDFVNPSSSSQRGFEPYVKPIFEADGELMLSAGLFLPLGLRCGVKVAGFRADIALIDEPSIKGVAQVAASIGLSDGNKFEAGFTETDGCTGISSQLSWRNRVYLDVLSLKDFTIHDTKDIPLARGCISLPGRPGENPTDPKDPTEPTNPENPTEPEDPENSSGTDSSQGDGNGSGDGSSDQGNAGQEEGSGQSDQNGEETSAASRLRIRQDNKNETSDSSDGSGFSDEGTTTLSYDLQSVGNAPYNLSSGYELALMIDPNITTMVVSCGNGNLYAVTIEGEDNPYCNEMWSTKNDVLITDGAQRFMHYYNTMSALGVSRLRVEDEKTIPDGGVVLAFAPYYYTDDKGEDYYYLAIDPYGQVFYPIVCDYSDGTGSKVFIADDPDKGADMLESKDLMFTVTGGAISRCYPMALVQGEYVEEDDWMSNGEDKPKGKNQQKRSRIGRGSG</sequence>
<keyword evidence="2" id="KW-0732">Signal</keyword>
<gene>
    <name evidence="4" type="ORF">FBEOM_13761</name>
</gene>
<evidence type="ECO:0000259" key="3">
    <source>
        <dbReference type="Pfam" id="PF22974"/>
    </source>
</evidence>
<keyword evidence="5" id="KW-1185">Reference proteome</keyword>
<feature type="compositionally biased region" description="Polar residues" evidence="1">
    <location>
        <begin position="333"/>
        <end position="349"/>
    </location>
</feature>
<evidence type="ECO:0000313" key="4">
    <source>
        <dbReference type="EMBL" id="KAF4332442.1"/>
    </source>
</evidence>
<feature type="signal peptide" evidence="2">
    <location>
        <begin position="1"/>
        <end position="18"/>
    </location>
</feature>
<feature type="compositionally biased region" description="Polar residues" evidence="1">
    <location>
        <begin position="305"/>
        <end position="316"/>
    </location>
</feature>
<feature type="compositionally biased region" description="Gly residues" evidence="1">
    <location>
        <begin position="447"/>
        <end position="456"/>
    </location>
</feature>
<comment type="caution">
    <text evidence="4">The sequence shown here is derived from an EMBL/GenBank/DDBJ whole genome shotgun (WGS) entry which is preliminary data.</text>
</comment>
<feature type="region of interest" description="Disordered" evidence="1">
    <location>
        <begin position="1007"/>
        <end position="1031"/>
    </location>
</feature>
<feature type="compositionally biased region" description="Low complexity" evidence="1">
    <location>
        <begin position="744"/>
        <end position="753"/>
    </location>
</feature>
<dbReference type="Proteomes" id="UP000730481">
    <property type="component" value="Unassembled WGS sequence"/>
</dbReference>
<feature type="region of interest" description="Disordered" evidence="1">
    <location>
        <begin position="292"/>
        <end position="316"/>
    </location>
</feature>
<evidence type="ECO:0000256" key="1">
    <source>
        <dbReference type="SAM" id="MobiDB-lite"/>
    </source>
</evidence>
<dbReference type="InterPro" id="IPR054293">
    <property type="entry name" value="DUF7029"/>
</dbReference>
<feature type="region of interest" description="Disordered" evidence="1">
    <location>
        <begin position="403"/>
        <end position="427"/>
    </location>
</feature>
<evidence type="ECO:0000256" key="2">
    <source>
        <dbReference type="SAM" id="SignalP"/>
    </source>
</evidence>
<reference evidence="4" key="2">
    <citation type="submission" date="2020-02" db="EMBL/GenBank/DDBJ databases">
        <title>Identification and distribution of gene clusters putatively required for synthesis of sphingolipid metabolism inhibitors in phylogenetically diverse species of the filamentous fungus Fusarium.</title>
        <authorList>
            <person name="Kim H.-S."/>
            <person name="Busman M."/>
            <person name="Brown D.W."/>
            <person name="Divon H."/>
            <person name="Uhlig S."/>
            <person name="Proctor R.H."/>
        </authorList>
    </citation>
    <scope>NUCLEOTIDE SEQUENCE</scope>
    <source>
        <strain evidence="4">NRRL 25174</strain>
    </source>
</reference>
<dbReference type="OrthoDB" id="160645at2759"/>
<feature type="compositionally biased region" description="Basic residues" evidence="1">
    <location>
        <begin position="1017"/>
        <end position="1031"/>
    </location>
</feature>
<feature type="region of interest" description="Disordered" evidence="1">
    <location>
        <begin position="439"/>
        <end position="467"/>
    </location>
</feature>